<protein>
    <submittedName>
        <fullName evidence="2">Uncharacterized protein</fullName>
    </submittedName>
</protein>
<dbReference type="OrthoDB" id="3199331at2"/>
<name>A0A0L0WA88_GOTPU</name>
<feature type="transmembrane region" description="Helical" evidence="1">
    <location>
        <begin position="514"/>
        <end position="531"/>
    </location>
</feature>
<feature type="transmembrane region" description="Helical" evidence="1">
    <location>
        <begin position="431"/>
        <end position="453"/>
    </location>
</feature>
<sequence length="658" mass="75121">MKKYRIIIALIINIIILSAFNIDIVKAEGTKKTLIVVLDELDFAKANKILNKSLSVSLLSTKTSTGYKTNDESFFTTISTGRRVTTGGKLFKEVKNEGNKLKVEGYKDVLKDLDKKYPNFSNTISFMGRTFKLKNKDISYIGNDEASFMACDKDGYIKYGENKITYNLEWLKDKTNSLFQKSDVLVVSYNINNNENRLKLLKEYIDENVSHNIMMFPKKVSGDMDYRLNTTLVPIIYKDQSNKVGKLTSDSTKRQGIVTNLDIFPTISGMYDIKVNAMIGNKISILPTKENTNLIDENKDNLAKFLNLNLIKYIFHGIIIALQIYVIFNYLFLKNKTLNQYMVIMNTILFFILGSLLLGIFNIHKSIVIYCTLIIISSLLLSYFLSKKGKETFEVLSVITNILILLGVFFNIEILYSSFIGYNNIVAAGRFYGLNNEIMGVLIITSVITYFWAKRKIQNNFLSVLFLLLYIPLIIFSLSGKYGANFGGYLTSISMFLVLIYVLIFNRKIRGKEILALGILGLLILGVNLYIDMNNVSGSHAGELITRIKVLGYYEFFDMIIKKLKQLLFMAIVPPWSVIFISQIFFFIRFFIREREIINTAKRVRPDIIKKCFVMIIVSLVAFIINDTGIVAFTYMSIYSISSLIILLRMKNELGGVN</sequence>
<reference evidence="3" key="1">
    <citation type="submission" date="2015-07" db="EMBL/GenBank/DDBJ databases">
        <title>Draft genome sequence of the purine-degrading Gottschalkia purinilyticum DSM 1384 (formerly Clostridium purinilyticum).</title>
        <authorList>
            <person name="Poehlein A."/>
            <person name="Schiel-Bengelsdorf B."/>
            <person name="Bengelsdorf F.R."/>
            <person name="Daniel R."/>
            <person name="Duerre P."/>
        </authorList>
    </citation>
    <scope>NUCLEOTIDE SEQUENCE [LARGE SCALE GENOMIC DNA]</scope>
    <source>
        <strain evidence="3">DSM 1384</strain>
    </source>
</reference>
<keyword evidence="1" id="KW-0472">Membrane</keyword>
<dbReference type="RefSeq" id="WP_050355578.1">
    <property type="nucleotide sequence ID" value="NZ_LGSS01000009.1"/>
</dbReference>
<dbReference type="STRING" id="1503.CLPU_9c01110"/>
<feature type="transmembrane region" description="Helical" evidence="1">
    <location>
        <begin position="313"/>
        <end position="333"/>
    </location>
</feature>
<evidence type="ECO:0000313" key="2">
    <source>
        <dbReference type="EMBL" id="KNF08215.1"/>
    </source>
</evidence>
<dbReference type="EMBL" id="LGSS01000009">
    <property type="protein sequence ID" value="KNF08215.1"/>
    <property type="molecule type" value="Genomic_DNA"/>
</dbReference>
<evidence type="ECO:0000256" key="1">
    <source>
        <dbReference type="SAM" id="Phobius"/>
    </source>
</evidence>
<feature type="transmembrane region" description="Helical" evidence="1">
    <location>
        <begin position="567"/>
        <end position="588"/>
    </location>
</feature>
<dbReference type="AlphaFoldDB" id="A0A0L0WA88"/>
<evidence type="ECO:0000313" key="3">
    <source>
        <dbReference type="Proteomes" id="UP000037267"/>
    </source>
</evidence>
<feature type="transmembrane region" description="Helical" evidence="1">
    <location>
        <begin position="340"/>
        <end position="361"/>
    </location>
</feature>
<accession>A0A0L0WA88</accession>
<feature type="transmembrane region" description="Helical" evidence="1">
    <location>
        <begin position="631"/>
        <end position="648"/>
    </location>
</feature>
<feature type="transmembrane region" description="Helical" evidence="1">
    <location>
        <begin position="367"/>
        <end position="386"/>
    </location>
</feature>
<feature type="transmembrane region" description="Helical" evidence="1">
    <location>
        <begin position="486"/>
        <end position="505"/>
    </location>
</feature>
<keyword evidence="1" id="KW-0812">Transmembrane</keyword>
<gene>
    <name evidence="2" type="ORF">CLPU_9c01110</name>
</gene>
<organism evidence="2 3">
    <name type="scientific">Gottschalkia purinilytica</name>
    <name type="common">Clostridium purinilyticum</name>
    <dbReference type="NCBI Taxonomy" id="1503"/>
    <lineage>
        <taxon>Bacteria</taxon>
        <taxon>Bacillati</taxon>
        <taxon>Bacillota</taxon>
        <taxon>Tissierellia</taxon>
        <taxon>Tissierellales</taxon>
        <taxon>Gottschalkiaceae</taxon>
        <taxon>Gottschalkia</taxon>
    </lineage>
</organism>
<keyword evidence="1" id="KW-1133">Transmembrane helix</keyword>
<feature type="transmembrane region" description="Helical" evidence="1">
    <location>
        <begin position="398"/>
        <end position="419"/>
    </location>
</feature>
<feature type="transmembrane region" description="Helical" evidence="1">
    <location>
        <begin position="460"/>
        <end position="480"/>
    </location>
</feature>
<dbReference type="Proteomes" id="UP000037267">
    <property type="component" value="Unassembled WGS sequence"/>
</dbReference>
<keyword evidence="3" id="KW-1185">Reference proteome</keyword>
<comment type="caution">
    <text evidence="2">The sequence shown here is derived from an EMBL/GenBank/DDBJ whole genome shotgun (WGS) entry which is preliminary data.</text>
</comment>
<feature type="transmembrane region" description="Helical" evidence="1">
    <location>
        <begin position="608"/>
        <end position="625"/>
    </location>
</feature>
<proteinExistence type="predicted"/>